<keyword evidence="3" id="KW-1185">Reference proteome</keyword>
<name>A0A380LL57_9FIRM</name>
<keyword evidence="1" id="KW-0812">Transmembrane</keyword>
<dbReference type="AlphaFoldDB" id="A0A380LL57"/>
<dbReference type="Proteomes" id="UP000255523">
    <property type="component" value="Unassembled WGS sequence"/>
</dbReference>
<dbReference type="OrthoDB" id="9784844at2"/>
<feature type="transmembrane region" description="Helical" evidence="1">
    <location>
        <begin position="128"/>
        <end position="156"/>
    </location>
</feature>
<feature type="transmembrane region" description="Helical" evidence="1">
    <location>
        <begin position="254"/>
        <end position="274"/>
    </location>
</feature>
<dbReference type="InterPro" id="IPR010380">
    <property type="entry name" value="DUF975"/>
</dbReference>
<feature type="transmembrane region" description="Helical" evidence="1">
    <location>
        <begin position="468"/>
        <end position="490"/>
    </location>
</feature>
<accession>A0A380LL57</accession>
<evidence type="ECO:0000313" key="3">
    <source>
        <dbReference type="Proteomes" id="UP000255523"/>
    </source>
</evidence>
<proteinExistence type="predicted"/>
<dbReference type="EMBL" id="UHFX01000003">
    <property type="protein sequence ID" value="SUO03935.1"/>
    <property type="molecule type" value="Genomic_DNA"/>
</dbReference>
<keyword evidence="1" id="KW-1133">Transmembrane helix</keyword>
<evidence type="ECO:0000256" key="1">
    <source>
        <dbReference type="SAM" id="Phobius"/>
    </source>
</evidence>
<reference evidence="2 3" key="1">
    <citation type="submission" date="2018-06" db="EMBL/GenBank/DDBJ databases">
        <authorList>
            <consortium name="Pathogen Informatics"/>
            <person name="Doyle S."/>
        </authorList>
    </citation>
    <scope>NUCLEOTIDE SEQUENCE [LARGE SCALE GENOMIC DNA]</scope>
    <source>
        <strain evidence="2 3">NCTC11087</strain>
    </source>
</reference>
<feature type="transmembrane region" description="Helical" evidence="1">
    <location>
        <begin position="405"/>
        <end position="424"/>
    </location>
</feature>
<protein>
    <submittedName>
        <fullName evidence="2">Membrane protein</fullName>
    </submittedName>
</protein>
<dbReference type="PANTHER" id="PTHR40076">
    <property type="entry name" value="MEMBRANE PROTEIN-RELATED"/>
    <property type="match status" value="1"/>
</dbReference>
<dbReference type="InterPro" id="IPR010540">
    <property type="entry name" value="CmpB_TMEM229"/>
</dbReference>
<dbReference type="PANTHER" id="PTHR40076:SF1">
    <property type="entry name" value="MEMBRANE PROTEIN"/>
    <property type="match status" value="1"/>
</dbReference>
<feature type="transmembrane region" description="Helical" evidence="1">
    <location>
        <begin position="517"/>
        <end position="538"/>
    </location>
</feature>
<feature type="transmembrane region" description="Helical" evidence="1">
    <location>
        <begin position="444"/>
        <end position="461"/>
    </location>
</feature>
<sequence>MKRKEIKQKAKKVMKRHYGLLIVICLLSALLAGNLSSTFSTVQTSNESASLPSQLSANEVLQNLIEEDLDAGKVVAHQIQQEEIQSNSSAVFGRTNGVMAALVNSISSGSIYVTLTAGIHTIIGSENLSIWCMVFLVMAFFFLAWFFIQNIFAVIVQRMILEARTYKYVAHDRFLFLSRVRKWRHVAWVRFVEYVYGSLWSLTIIGGFIKHYSYYMIPFILAENPTLKANETIRLSRMMMKGHKWECCKLELSFLGWDMLSVLTLGLTGIFYSAPYKACAMAEYYVYVRQCSLEADLSYQKFFKDTYLYRPAIPSLLQQAYPEGIRMHQKPKSLGGIRGFLVNWFGILLKNGKEEREYERANHRFLQYASLKREIEGLQYPTRLFHIPETEKRSRLALLDPLRDYNIWSLILMFFIFSGIGWFWEVSLHLITDGVFVNRGALYGPWLPIYGSGGLLILTLLKRFRTKPALTFVLILVVCGILEYTTSYVMEMNTGLKWWDYTGYFLNVNGRICAEGLLVFGIGGMAFIYVLAPVFDGWIQKIRPLVLKAICSLLLFVFICDSVYAHFVPNAGEGITDYE</sequence>
<organism evidence="2 3">
    <name type="scientific">Faecalicoccus pleomorphus</name>
    <dbReference type="NCBI Taxonomy" id="1323"/>
    <lineage>
        <taxon>Bacteria</taxon>
        <taxon>Bacillati</taxon>
        <taxon>Bacillota</taxon>
        <taxon>Erysipelotrichia</taxon>
        <taxon>Erysipelotrichales</taxon>
        <taxon>Erysipelotrichaceae</taxon>
        <taxon>Faecalicoccus</taxon>
    </lineage>
</organism>
<dbReference type="Pfam" id="PF06161">
    <property type="entry name" value="DUF975"/>
    <property type="match status" value="1"/>
</dbReference>
<evidence type="ECO:0000313" key="2">
    <source>
        <dbReference type="EMBL" id="SUO03935.1"/>
    </source>
</evidence>
<dbReference type="Pfam" id="PF06541">
    <property type="entry name" value="ABC_trans_CmpB"/>
    <property type="match status" value="1"/>
</dbReference>
<feature type="transmembrane region" description="Helical" evidence="1">
    <location>
        <begin position="545"/>
        <end position="567"/>
    </location>
</feature>
<keyword evidence="1" id="KW-0472">Membrane</keyword>
<dbReference type="RefSeq" id="WP_022789970.1">
    <property type="nucleotide sequence ID" value="NZ_JACJIZ010000001.1"/>
</dbReference>
<feature type="transmembrane region" description="Helical" evidence="1">
    <location>
        <begin position="187"/>
        <end position="209"/>
    </location>
</feature>
<dbReference type="GeneID" id="77461795"/>
<gene>
    <name evidence="2" type="ORF">NCTC11087_00819</name>
</gene>